<evidence type="ECO:0000313" key="2">
    <source>
        <dbReference type="Proteomes" id="UP000789525"/>
    </source>
</evidence>
<evidence type="ECO:0000313" key="1">
    <source>
        <dbReference type="EMBL" id="CAG8771300.1"/>
    </source>
</evidence>
<accession>A0ACA9R0D4</accession>
<proteinExistence type="predicted"/>
<keyword evidence="2" id="KW-1185">Reference proteome</keyword>
<sequence>SIQEGHQKYKLTKIVTFTPRFIIKNDLNEDINFREPESKNINPVKAKNLAPLHFLRQGNVKQLMLCYPVKVQRVNIILMTRSAPININELGRVHLKLEKSDKELDLIRTEILLEDATVFVIFTKEEGRWPYRIENYSDVDIAFYQQ</sequence>
<comment type="caution">
    <text evidence="1">The sequence shown here is derived from an EMBL/GenBank/DDBJ whole genome shotgun (WGS) entry which is preliminary data.</text>
</comment>
<reference evidence="1" key="1">
    <citation type="submission" date="2021-06" db="EMBL/GenBank/DDBJ databases">
        <authorList>
            <person name="Kallberg Y."/>
            <person name="Tangrot J."/>
            <person name="Rosling A."/>
        </authorList>
    </citation>
    <scope>NUCLEOTIDE SEQUENCE</scope>
    <source>
        <strain evidence="1">CL356</strain>
    </source>
</reference>
<feature type="non-terminal residue" evidence="1">
    <location>
        <position position="146"/>
    </location>
</feature>
<dbReference type="EMBL" id="CAJVPT010065049">
    <property type="protein sequence ID" value="CAG8771300.1"/>
    <property type="molecule type" value="Genomic_DNA"/>
</dbReference>
<gene>
    <name evidence="1" type="ORF">ACOLOM_LOCUS13811</name>
</gene>
<feature type="non-terminal residue" evidence="1">
    <location>
        <position position="1"/>
    </location>
</feature>
<protein>
    <submittedName>
        <fullName evidence="1">12622_t:CDS:1</fullName>
    </submittedName>
</protein>
<name>A0ACA9R0D4_9GLOM</name>
<organism evidence="1 2">
    <name type="scientific">Acaulospora colombiana</name>
    <dbReference type="NCBI Taxonomy" id="27376"/>
    <lineage>
        <taxon>Eukaryota</taxon>
        <taxon>Fungi</taxon>
        <taxon>Fungi incertae sedis</taxon>
        <taxon>Mucoromycota</taxon>
        <taxon>Glomeromycotina</taxon>
        <taxon>Glomeromycetes</taxon>
        <taxon>Diversisporales</taxon>
        <taxon>Acaulosporaceae</taxon>
        <taxon>Acaulospora</taxon>
    </lineage>
</organism>
<dbReference type="Proteomes" id="UP000789525">
    <property type="component" value="Unassembled WGS sequence"/>
</dbReference>